<dbReference type="CDD" id="cd09086">
    <property type="entry name" value="ExoIII-like_AP-endo"/>
    <property type="match status" value="1"/>
</dbReference>
<name>A0ABX1IVE4_9PSEU</name>
<proteinExistence type="inferred from homology"/>
<dbReference type="Gene3D" id="3.60.10.10">
    <property type="entry name" value="Endonuclease/exonuclease/phosphatase"/>
    <property type="match status" value="1"/>
</dbReference>
<dbReference type="EC" id="3.1.11.2" evidence="8"/>
<dbReference type="PANTHER" id="PTHR43250">
    <property type="entry name" value="EXODEOXYRIBONUCLEASE III"/>
    <property type="match status" value="1"/>
</dbReference>
<dbReference type="InterPro" id="IPR037493">
    <property type="entry name" value="ExoIII-like"/>
</dbReference>
<dbReference type="InterPro" id="IPR004808">
    <property type="entry name" value="AP_endonuc_1"/>
</dbReference>
<dbReference type="Proteomes" id="UP000715441">
    <property type="component" value="Unassembled WGS sequence"/>
</dbReference>
<feature type="domain" description="Endonuclease/exonuclease/phosphatase" evidence="7">
    <location>
        <begin position="40"/>
        <end position="284"/>
    </location>
</feature>
<evidence type="ECO:0000256" key="1">
    <source>
        <dbReference type="ARBA" id="ARBA00001946"/>
    </source>
</evidence>
<dbReference type="GO" id="GO:0008311">
    <property type="term" value="F:double-stranded DNA 3'-5' DNA exonuclease activity"/>
    <property type="evidence" value="ECO:0007669"/>
    <property type="project" value="UniProtKB-EC"/>
</dbReference>
<evidence type="ECO:0000256" key="6">
    <source>
        <dbReference type="SAM" id="MobiDB-lite"/>
    </source>
</evidence>
<evidence type="ECO:0000256" key="2">
    <source>
        <dbReference type="ARBA" id="ARBA00007092"/>
    </source>
</evidence>
<dbReference type="PANTHER" id="PTHR43250:SF2">
    <property type="entry name" value="EXODEOXYRIBONUCLEASE III"/>
    <property type="match status" value="1"/>
</dbReference>
<keyword evidence="3" id="KW-0479">Metal-binding</keyword>
<comment type="cofactor">
    <cofactor evidence="1">
        <name>Mg(2+)</name>
        <dbReference type="ChEBI" id="CHEBI:18420"/>
    </cofactor>
</comment>
<dbReference type="NCBIfam" id="TIGR00633">
    <property type="entry name" value="xth"/>
    <property type="match status" value="1"/>
</dbReference>
<reference evidence="8 9" key="1">
    <citation type="submission" date="2020-04" db="EMBL/GenBank/DDBJ databases">
        <title>Novel species.</title>
        <authorList>
            <person name="Teo W.F.A."/>
            <person name="Lipun K."/>
            <person name="Srisuk N."/>
            <person name="Duangmal K."/>
        </authorList>
    </citation>
    <scope>NUCLEOTIDE SEQUENCE [LARGE SCALE GENOMIC DNA]</scope>
    <source>
        <strain evidence="8 9">K13G38</strain>
    </source>
</reference>
<dbReference type="SUPFAM" id="SSF56219">
    <property type="entry name" value="DNase I-like"/>
    <property type="match status" value="1"/>
</dbReference>
<dbReference type="InterPro" id="IPR005135">
    <property type="entry name" value="Endo/exonuclease/phosphatase"/>
</dbReference>
<evidence type="ECO:0000256" key="5">
    <source>
        <dbReference type="ARBA" id="ARBA00022842"/>
    </source>
</evidence>
<feature type="region of interest" description="Disordered" evidence="6">
    <location>
        <begin position="276"/>
        <end position="322"/>
    </location>
</feature>
<dbReference type="Pfam" id="PF03372">
    <property type="entry name" value="Exo_endo_phos"/>
    <property type="match status" value="1"/>
</dbReference>
<dbReference type="EMBL" id="JAAXLS010000001">
    <property type="protein sequence ID" value="NKQ51467.1"/>
    <property type="molecule type" value="Genomic_DNA"/>
</dbReference>
<accession>A0ABX1IVE4</accession>
<dbReference type="InterPro" id="IPR036691">
    <property type="entry name" value="Endo/exonu/phosph_ase_sf"/>
</dbReference>
<comment type="similarity">
    <text evidence="2">Belongs to the DNA repair enzymes AP/ExoA family.</text>
</comment>
<sequence>MASLLTPDCLLPRFTVTNGNTHSGARKPIGRYRENVRVTTWNVNSVKQRLPRLLPWLDQRRPDVVCLQETKLADDAFAELLGDELARRGYEVAAHGEGRWNGVAILSRVGLEDVVTGLAGAPGFPHPEARAVAATCDGVRVHSVYVPNGRTPDSEHYRYKLAWLAALRDVVGVGPDAAVVCGDMNIAPADADVFDPAAYEGHTHVTPAERAALGDLLGLGLRDVVRDRWPAERVFTYWDYRAGMFHQDLGMRIDLVLASAPVASRVRAAWVDRHARKGTGPSDHAPVIVDLDQAPDGDIGPVVPPPSAPRRRPGTTKLPQSR</sequence>
<evidence type="ECO:0000313" key="8">
    <source>
        <dbReference type="EMBL" id="NKQ51467.1"/>
    </source>
</evidence>
<organism evidence="8 9">
    <name type="scientific">Amycolatopsis acididurans</name>
    <dbReference type="NCBI Taxonomy" id="2724524"/>
    <lineage>
        <taxon>Bacteria</taxon>
        <taxon>Bacillati</taxon>
        <taxon>Actinomycetota</taxon>
        <taxon>Actinomycetes</taxon>
        <taxon>Pseudonocardiales</taxon>
        <taxon>Pseudonocardiaceae</taxon>
        <taxon>Amycolatopsis</taxon>
    </lineage>
</organism>
<keyword evidence="9" id="KW-1185">Reference proteome</keyword>
<gene>
    <name evidence="8" type="primary">xth</name>
    <name evidence="8" type="ORF">HFP15_01065</name>
</gene>
<dbReference type="NCBIfam" id="TIGR00195">
    <property type="entry name" value="exoDNase_III"/>
    <property type="match status" value="1"/>
</dbReference>
<evidence type="ECO:0000313" key="9">
    <source>
        <dbReference type="Proteomes" id="UP000715441"/>
    </source>
</evidence>
<evidence type="ECO:0000256" key="3">
    <source>
        <dbReference type="ARBA" id="ARBA00022723"/>
    </source>
</evidence>
<evidence type="ECO:0000259" key="7">
    <source>
        <dbReference type="Pfam" id="PF03372"/>
    </source>
</evidence>
<dbReference type="InterPro" id="IPR020847">
    <property type="entry name" value="AP_endonuclease_F1_BS"/>
</dbReference>
<dbReference type="PROSITE" id="PS00726">
    <property type="entry name" value="AP_NUCLEASE_F1_1"/>
    <property type="match status" value="1"/>
</dbReference>
<dbReference type="PROSITE" id="PS51435">
    <property type="entry name" value="AP_NUCLEASE_F1_4"/>
    <property type="match status" value="1"/>
</dbReference>
<keyword evidence="5" id="KW-0460">Magnesium</keyword>
<protein>
    <submittedName>
        <fullName evidence="8">Exodeoxyribonuclease III</fullName>
        <ecNumber evidence="8">3.1.11.2</ecNumber>
    </submittedName>
</protein>
<comment type="caution">
    <text evidence="8">The sequence shown here is derived from an EMBL/GenBank/DDBJ whole genome shotgun (WGS) entry which is preliminary data.</text>
</comment>
<keyword evidence="4 8" id="KW-0378">Hydrolase</keyword>
<evidence type="ECO:0000256" key="4">
    <source>
        <dbReference type="ARBA" id="ARBA00022801"/>
    </source>
</evidence>